<gene>
    <name evidence="1" type="ORF">KMW28_02480</name>
</gene>
<proteinExistence type="predicted"/>
<dbReference type="AlphaFoldDB" id="A0AAX1N4M9"/>
<dbReference type="RefSeq" id="WP_169665031.1">
    <property type="nucleotide sequence ID" value="NZ_CP076132.1"/>
</dbReference>
<keyword evidence="2" id="KW-1185">Reference proteome</keyword>
<accession>A0AAX1N4M9</accession>
<protein>
    <recommendedName>
        <fullName evidence="3">NusG domain-containing protein</fullName>
    </recommendedName>
</protein>
<sequence>MSKKKRKKKEAPDFSETYTLAGIIVILVTGVLIHEHYKLKAVEECGVITIAHVKKKGYNKGVKYYYYYYDHNNNKHESSKRGCSKEKTKPKVGGKIYIMYPCNDPSWSAFVPIGKKCSLASDSLLVRAYAKEHNLHLLE</sequence>
<evidence type="ECO:0000313" key="2">
    <source>
        <dbReference type="Proteomes" id="UP000678679"/>
    </source>
</evidence>
<reference evidence="1 2" key="1">
    <citation type="submission" date="2021-05" db="EMBL/GenBank/DDBJ databases">
        <title>Comparative genomic studies on the polysaccharide-degrading batcterial strains of the Flammeovirga genus.</title>
        <authorList>
            <person name="Zewei F."/>
            <person name="Zheng Z."/>
            <person name="Yu L."/>
            <person name="Ruyue G."/>
            <person name="Yanhong M."/>
            <person name="Yuanyuan C."/>
            <person name="Jingyan G."/>
            <person name="Wenjun H."/>
        </authorList>
    </citation>
    <scope>NUCLEOTIDE SEQUENCE [LARGE SCALE GENOMIC DNA]</scope>
    <source>
        <strain evidence="1 2">NBRC:100898</strain>
    </source>
</reference>
<dbReference type="EMBL" id="CP076132">
    <property type="protein sequence ID" value="QWG02461.1"/>
    <property type="molecule type" value="Genomic_DNA"/>
</dbReference>
<name>A0AAX1N4M9_9BACT</name>
<organism evidence="1 2">
    <name type="scientific">Flammeovirga yaeyamensis</name>
    <dbReference type="NCBI Taxonomy" id="367791"/>
    <lineage>
        <taxon>Bacteria</taxon>
        <taxon>Pseudomonadati</taxon>
        <taxon>Bacteroidota</taxon>
        <taxon>Cytophagia</taxon>
        <taxon>Cytophagales</taxon>
        <taxon>Flammeovirgaceae</taxon>
        <taxon>Flammeovirga</taxon>
    </lineage>
</organism>
<dbReference type="Proteomes" id="UP000678679">
    <property type="component" value="Chromosome 1"/>
</dbReference>
<evidence type="ECO:0008006" key="3">
    <source>
        <dbReference type="Google" id="ProtNLM"/>
    </source>
</evidence>
<evidence type="ECO:0000313" key="1">
    <source>
        <dbReference type="EMBL" id="QWG02461.1"/>
    </source>
</evidence>
<dbReference type="KEGG" id="fya:KMW28_02480"/>